<evidence type="ECO:0000259" key="6">
    <source>
        <dbReference type="PROSITE" id="PS50850"/>
    </source>
</evidence>
<dbReference type="AlphaFoldDB" id="A0A179DIX3"/>
<evidence type="ECO:0000256" key="5">
    <source>
        <dbReference type="SAM" id="Phobius"/>
    </source>
</evidence>
<sequence>MNSPTINKNIVLLIVVASLGYFVDIYDLVLFSVIRVQSLKGIGVADNDLLSVGVKLINSQMIGMLIGGILWGILGDKMGRLKVLFGSILMYSLANIANGFVTDINTYAIIRFIAGVGLAGELGAGITLVAETMSKENRGYGTMIVAAVGLMGAVVAGLVGGEFQWQTAYFVGGGMGLILLVLRIGVMESSLYKNIEDKKVSKGNFLMLFNDWCRFKKYINCTLIALPTWFVVGILITFAPEFGKAMGATEPLSAGKGILFTYIGISLGDLLTGFLSQIFKTRKKIVVIFLFATLFSVLLFLFSKGISANTYHWLCVLLGISTGFWVIFVTIAAEQFGTNLRSTVTTTVPNFIRGSVVLVTLSFEWLKTPFGIINAALIVGVSTLIIAFVSVYNLEETYGKDLDYIEE</sequence>
<feature type="transmembrane region" description="Helical" evidence="5">
    <location>
        <begin position="12"/>
        <end position="36"/>
    </location>
</feature>
<reference evidence="7 8" key="1">
    <citation type="submission" date="2016-04" db="EMBL/GenBank/DDBJ databases">
        <authorList>
            <person name="Evans L.H."/>
            <person name="Alamgir A."/>
            <person name="Owens N."/>
            <person name="Weber N.D."/>
            <person name="Virtaneva K."/>
            <person name="Barbian K."/>
            <person name="Babar A."/>
            <person name="Rosenke K."/>
        </authorList>
    </citation>
    <scope>NUCLEOTIDE SEQUENCE [LARGE SCALE GENOMIC DNA]</scope>
    <source>
        <strain evidence="7 8">CCM 8644</strain>
    </source>
</reference>
<evidence type="ECO:0000313" key="7">
    <source>
        <dbReference type="EMBL" id="OAQ40824.1"/>
    </source>
</evidence>
<evidence type="ECO:0000256" key="2">
    <source>
        <dbReference type="ARBA" id="ARBA00022692"/>
    </source>
</evidence>
<dbReference type="PROSITE" id="PS50850">
    <property type="entry name" value="MFS"/>
    <property type="match status" value="1"/>
</dbReference>
<evidence type="ECO:0000256" key="3">
    <source>
        <dbReference type="ARBA" id="ARBA00022989"/>
    </source>
</evidence>
<dbReference type="Gene3D" id="1.20.1250.20">
    <property type="entry name" value="MFS general substrate transporter like domains"/>
    <property type="match status" value="2"/>
</dbReference>
<proteinExistence type="predicted"/>
<organism evidence="7 8">
    <name type="scientific">Pedobacter psychrophilus</name>
    <dbReference type="NCBI Taxonomy" id="1826909"/>
    <lineage>
        <taxon>Bacteria</taxon>
        <taxon>Pseudomonadati</taxon>
        <taxon>Bacteroidota</taxon>
        <taxon>Sphingobacteriia</taxon>
        <taxon>Sphingobacteriales</taxon>
        <taxon>Sphingobacteriaceae</taxon>
        <taxon>Pedobacter</taxon>
    </lineage>
</organism>
<dbReference type="PANTHER" id="PTHR23508">
    <property type="entry name" value="CARBOXYLIC ACID TRANSPORTER PROTEIN HOMOLOG"/>
    <property type="match status" value="1"/>
</dbReference>
<evidence type="ECO:0000313" key="8">
    <source>
        <dbReference type="Proteomes" id="UP000078459"/>
    </source>
</evidence>
<feature type="transmembrane region" description="Helical" evidence="5">
    <location>
        <begin position="218"/>
        <end position="239"/>
    </location>
</feature>
<feature type="transmembrane region" description="Helical" evidence="5">
    <location>
        <begin position="56"/>
        <end position="74"/>
    </location>
</feature>
<dbReference type="Pfam" id="PF07690">
    <property type="entry name" value="MFS_1"/>
    <property type="match status" value="1"/>
</dbReference>
<accession>A0A179DIX3</accession>
<feature type="transmembrane region" description="Helical" evidence="5">
    <location>
        <begin position="286"/>
        <end position="305"/>
    </location>
</feature>
<name>A0A179DIX3_9SPHI</name>
<dbReference type="GO" id="GO:0046943">
    <property type="term" value="F:carboxylic acid transmembrane transporter activity"/>
    <property type="evidence" value="ECO:0007669"/>
    <property type="project" value="TreeGrafter"/>
</dbReference>
<keyword evidence="3 5" id="KW-1133">Transmembrane helix</keyword>
<reference evidence="7 8" key="2">
    <citation type="submission" date="2016-06" db="EMBL/GenBank/DDBJ databases">
        <title>Pedobacter psychrophilus sp. nov., isolated from Antarctic fragmentary rock.</title>
        <authorList>
            <person name="Svec P."/>
        </authorList>
    </citation>
    <scope>NUCLEOTIDE SEQUENCE [LARGE SCALE GENOMIC DNA]</scope>
    <source>
        <strain evidence="7 8">CCM 8644</strain>
    </source>
</reference>
<dbReference type="InterPro" id="IPR020846">
    <property type="entry name" value="MFS_dom"/>
</dbReference>
<keyword evidence="4 5" id="KW-0472">Membrane</keyword>
<comment type="caution">
    <text evidence="7">The sequence shown here is derived from an EMBL/GenBank/DDBJ whole genome shotgun (WGS) entry which is preliminary data.</text>
</comment>
<dbReference type="STRING" id="1826909.A5893_07775"/>
<feature type="transmembrane region" description="Helical" evidence="5">
    <location>
        <begin position="167"/>
        <end position="186"/>
    </location>
</feature>
<comment type="subcellular location">
    <subcellularLocation>
        <location evidence="1">Membrane</location>
        <topology evidence="1">Multi-pass membrane protein</topology>
    </subcellularLocation>
</comment>
<evidence type="ECO:0000256" key="1">
    <source>
        <dbReference type="ARBA" id="ARBA00004141"/>
    </source>
</evidence>
<dbReference type="CDD" id="cd17316">
    <property type="entry name" value="MFS_SV2_like"/>
    <property type="match status" value="1"/>
</dbReference>
<feature type="domain" description="Major facilitator superfamily (MFS) profile" evidence="6">
    <location>
        <begin position="13"/>
        <end position="398"/>
    </location>
</feature>
<feature type="transmembrane region" description="Helical" evidence="5">
    <location>
        <begin position="372"/>
        <end position="394"/>
    </location>
</feature>
<keyword evidence="8" id="KW-1185">Reference proteome</keyword>
<evidence type="ECO:0000256" key="4">
    <source>
        <dbReference type="ARBA" id="ARBA00023136"/>
    </source>
</evidence>
<dbReference type="RefSeq" id="WP_068822054.1">
    <property type="nucleotide sequence ID" value="NZ_LWHJ01000022.1"/>
</dbReference>
<dbReference type="PANTHER" id="PTHR23508:SF10">
    <property type="entry name" value="CARBOXYLIC ACID TRANSPORTER PROTEIN HOMOLOG"/>
    <property type="match status" value="1"/>
</dbReference>
<dbReference type="GO" id="GO:0005886">
    <property type="term" value="C:plasma membrane"/>
    <property type="evidence" value="ECO:0007669"/>
    <property type="project" value="TreeGrafter"/>
</dbReference>
<feature type="transmembrane region" description="Helical" evidence="5">
    <location>
        <begin position="142"/>
        <end position="161"/>
    </location>
</feature>
<dbReference type="Proteomes" id="UP000078459">
    <property type="component" value="Unassembled WGS sequence"/>
</dbReference>
<feature type="transmembrane region" description="Helical" evidence="5">
    <location>
        <begin position="107"/>
        <end position="130"/>
    </location>
</feature>
<feature type="transmembrane region" description="Helical" evidence="5">
    <location>
        <begin position="259"/>
        <end position="279"/>
    </location>
</feature>
<feature type="transmembrane region" description="Helical" evidence="5">
    <location>
        <begin position="81"/>
        <end position="101"/>
    </location>
</feature>
<dbReference type="InterPro" id="IPR036259">
    <property type="entry name" value="MFS_trans_sf"/>
</dbReference>
<feature type="transmembrane region" description="Helical" evidence="5">
    <location>
        <begin position="311"/>
        <end position="332"/>
    </location>
</feature>
<dbReference type="EMBL" id="LWHJ01000022">
    <property type="protein sequence ID" value="OAQ40824.1"/>
    <property type="molecule type" value="Genomic_DNA"/>
</dbReference>
<keyword evidence="2 5" id="KW-0812">Transmembrane</keyword>
<dbReference type="InterPro" id="IPR011701">
    <property type="entry name" value="MFS"/>
</dbReference>
<dbReference type="SUPFAM" id="SSF103473">
    <property type="entry name" value="MFS general substrate transporter"/>
    <property type="match status" value="1"/>
</dbReference>
<gene>
    <name evidence="7" type="ORF">A5893_07775</name>
</gene>
<protein>
    <submittedName>
        <fullName evidence="7">MFS transporter</fullName>
    </submittedName>
</protein>
<dbReference type="OrthoDB" id="9774156at2"/>